<evidence type="ECO:0000256" key="5">
    <source>
        <dbReference type="ARBA" id="ARBA00023146"/>
    </source>
</evidence>
<dbReference type="GeneID" id="4622232"/>
<dbReference type="GO" id="GO:0005524">
    <property type="term" value="F:ATP binding"/>
    <property type="evidence" value="ECO:0007669"/>
    <property type="project" value="UniProtKB-KW"/>
</dbReference>
<dbReference type="GO" id="GO:0000049">
    <property type="term" value="F:tRNA binding"/>
    <property type="evidence" value="ECO:0000318"/>
    <property type="project" value="GO_Central"/>
</dbReference>
<evidence type="ECO:0000256" key="7">
    <source>
        <dbReference type="ARBA" id="ARBA00034892"/>
    </source>
</evidence>
<feature type="binding site" evidence="8">
    <location>
        <position position="248"/>
    </location>
    <ligand>
        <name>L-serine</name>
        <dbReference type="ChEBI" id="CHEBI:33384"/>
    </ligand>
</feature>
<dbReference type="SUPFAM" id="SSF55681">
    <property type="entry name" value="Class II aaRS and biotin synthetases"/>
    <property type="match status" value="1"/>
</dbReference>
<dbReference type="GO" id="GO:0004828">
    <property type="term" value="F:serine-tRNA ligase activity"/>
    <property type="evidence" value="ECO:0000318"/>
    <property type="project" value="GO_Central"/>
</dbReference>
<dbReference type="EMBL" id="AE016819">
    <property type="protein sequence ID" value="AAS53783.1"/>
    <property type="molecule type" value="Genomic_DNA"/>
</dbReference>
<dbReference type="InterPro" id="IPR045864">
    <property type="entry name" value="aa-tRNA-synth_II/BPL/LPL"/>
</dbReference>
<dbReference type="PIRSF" id="PIRSF001529">
    <property type="entry name" value="Ser-tRNA-synth_IIa"/>
    <property type="match status" value="1"/>
</dbReference>
<dbReference type="STRING" id="284811.Q753B2"/>
<dbReference type="GO" id="GO:0070158">
    <property type="term" value="P:mitochondrial seryl-tRNA aminoacylation"/>
    <property type="evidence" value="ECO:0000318"/>
    <property type="project" value="GO_Central"/>
</dbReference>
<evidence type="ECO:0000256" key="1">
    <source>
        <dbReference type="ARBA" id="ARBA00012840"/>
    </source>
</evidence>
<organism evidence="11 12">
    <name type="scientific">Eremothecium gossypii (strain ATCC 10895 / CBS 109.51 / FGSC 9923 / NRRL Y-1056)</name>
    <name type="common">Yeast</name>
    <name type="synonym">Ashbya gossypii</name>
    <dbReference type="NCBI Taxonomy" id="284811"/>
    <lineage>
        <taxon>Eukaryota</taxon>
        <taxon>Fungi</taxon>
        <taxon>Dikarya</taxon>
        <taxon>Ascomycota</taxon>
        <taxon>Saccharomycotina</taxon>
        <taxon>Saccharomycetes</taxon>
        <taxon>Saccharomycetales</taxon>
        <taxon>Saccharomycetaceae</taxon>
        <taxon>Eremothecium</taxon>
    </lineage>
</organism>
<evidence type="ECO:0000256" key="2">
    <source>
        <dbReference type="ARBA" id="ARBA00022598"/>
    </source>
</evidence>
<keyword evidence="4 9" id="KW-0067">ATP-binding</keyword>
<dbReference type="Pfam" id="PF00587">
    <property type="entry name" value="tRNA-synt_2b"/>
    <property type="match status" value="1"/>
</dbReference>
<feature type="domain" description="Aminoacyl-transfer RNA synthetases class-II family profile" evidence="10">
    <location>
        <begin position="267"/>
        <end position="426"/>
    </location>
</feature>
<evidence type="ECO:0000256" key="6">
    <source>
        <dbReference type="ARBA" id="ARBA00031113"/>
    </source>
</evidence>
<evidence type="ECO:0000313" key="12">
    <source>
        <dbReference type="Proteomes" id="UP000000591"/>
    </source>
</evidence>
<dbReference type="InterPro" id="IPR002317">
    <property type="entry name" value="Ser-tRNA-ligase_type_1"/>
</dbReference>
<dbReference type="PANTHER" id="PTHR11778">
    <property type="entry name" value="SERYL-TRNA SYNTHETASE"/>
    <property type="match status" value="1"/>
</dbReference>
<feature type="binding site" evidence="8">
    <location>
        <position position="301"/>
    </location>
    <ligand>
        <name>L-serine</name>
        <dbReference type="ChEBI" id="CHEBI:33384"/>
    </ligand>
</feature>
<dbReference type="FunFam" id="3.30.930.10:FF:000069">
    <property type="entry name" value="Seryl-tRNA synthetase"/>
    <property type="match status" value="1"/>
</dbReference>
<dbReference type="RefSeq" id="NP_985959.1">
    <property type="nucleotide sequence ID" value="NM_211314.1"/>
</dbReference>
<dbReference type="FunCoup" id="Q753B2">
    <property type="interactions" value="913"/>
</dbReference>
<evidence type="ECO:0000256" key="9">
    <source>
        <dbReference type="PIRSR" id="PIRSR001529-2"/>
    </source>
</evidence>
<name>Q753B2_EREGS</name>
<proteinExistence type="predicted"/>
<gene>
    <name evidence="11" type="ORF">AGOS_AFR412C</name>
</gene>
<feature type="binding site" evidence="9">
    <location>
        <begin position="294"/>
        <end position="297"/>
    </location>
    <ligand>
        <name>ATP</name>
        <dbReference type="ChEBI" id="CHEBI:30616"/>
    </ligand>
</feature>
<keyword evidence="3" id="KW-0547">Nucleotide-binding</keyword>
<keyword evidence="5" id="KW-0030">Aminoacyl-tRNA synthetase</keyword>
<dbReference type="OMA" id="EQNCIDR"/>
<feature type="binding site" evidence="9">
    <location>
        <begin position="365"/>
        <end position="368"/>
    </location>
    <ligand>
        <name>ATP</name>
        <dbReference type="ChEBI" id="CHEBI:30616"/>
    </ligand>
</feature>
<dbReference type="HOGENOM" id="CLU_023797_4_3_1"/>
<evidence type="ECO:0000256" key="8">
    <source>
        <dbReference type="PIRSR" id="PIRSR001529-1"/>
    </source>
</evidence>
<sequence>MFRRMLHTGAPLRAVRKPQFNVKAMLARLPDYVGSVQAREPVDGEQLISRLQELPERQKEVAQIDGEVRVVQSRRKVLEAEMAAGMHRAAGAELKMLKQKYQALATRAKALREEIRATCEDLPNLLDQSTPHSEPEIVEWLNPLPEYRADARCEHHDVMVRKKLVDFQAAAEVTGSSWYYLINEGAMLEHALVSYATRKARQWGFSLCMPPSIARSEVIAACGFRPRDQNDEQQIYAIEGSNLGLTATAEIPLAGLGLNRTLDLASPRALCGVSRSYRAEAGARGRDTKGLYRVHEFTKVELFYWAKPADSAALLEKLRAFQTELISELGLSAKVLNMPANDLGAPAFKKYDIEVWMRGRGSFGEVSSASNCTDFQSRRLSTRFVNDAGDLDYPHTLNGTAMAVPRVIVAIVENFYDPETDRIRIPDPLQPYMDGMQYI</sequence>
<dbReference type="Proteomes" id="UP000000591">
    <property type="component" value="Chromosome VI"/>
</dbReference>
<dbReference type="OrthoDB" id="10264585at2759"/>
<dbReference type="EC" id="6.1.1.11" evidence="1"/>
<evidence type="ECO:0000256" key="3">
    <source>
        <dbReference type="ARBA" id="ARBA00022741"/>
    </source>
</evidence>
<feature type="binding site" evidence="9">
    <location>
        <begin position="278"/>
        <end position="280"/>
    </location>
    <ligand>
        <name>ATP</name>
        <dbReference type="ChEBI" id="CHEBI:30616"/>
    </ligand>
</feature>
<dbReference type="Gene3D" id="3.30.930.10">
    <property type="entry name" value="Bira Bifunctional Protein, Domain 2"/>
    <property type="match status" value="1"/>
</dbReference>
<evidence type="ECO:0000256" key="4">
    <source>
        <dbReference type="ARBA" id="ARBA00022840"/>
    </source>
</evidence>
<dbReference type="InParanoid" id="Q753B2"/>
<dbReference type="InterPro" id="IPR006195">
    <property type="entry name" value="aa-tRNA-synth_II"/>
</dbReference>
<feature type="binding site" evidence="8">
    <location>
        <position position="398"/>
    </location>
    <ligand>
        <name>L-serine</name>
        <dbReference type="ChEBI" id="CHEBI:33384"/>
    </ligand>
</feature>
<protein>
    <recommendedName>
        <fullName evidence="1">serine--tRNA ligase</fullName>
        <ecNumber evidence="1">6.1.1.11</ecNumber>
    </recommendedName>
    <alternativeName>
        <fullName evidence="6">Seryl-tRNA synthetase</fullName>
    </alternativeName>
    <alternativeName>
        <fullName evidence="7">Seryl-tRNA(Ser) synthetase</fullName>
    </alternativeName>
</protein>
<evidence type="ECO:0000259" key="10">
    <source>
        <dbReference type="PROSITE" id="PS50862"/>
    </source>
</evidence>
<keyword evidence="12" id="KW-1185">Reference proteome</keyword>
<dbReference type="AlphaFoldDB" id="Q753B2"/>
<keyword evidence="2" id="KW-0436">Ligase</keyword>
<dbReference type="PROSITE" id="PS50862">
    <property type="entry name" value="AA_TRNA_LIGASE_II"/>
    <property type="match status" value="1"/>
</dbReference>
<reference evidence="11 12" key="1">
    <citation type="journal article" date="2004" name="Science">
        <title>The Ashbya gossypii genome as a tool for mapping the ancient Saccharomyces cerevisiae genome.</title>
        <authorList>
            <person name="Dietrich F.S."/>
            <person name="Voegeli S."/>
            <person name="Brachat S."/>
            <person name="Lerch A."/>
            <person name="Gates K."/>
            <person name="Steiner S."/>
            <person name="Mohr C."/>
            <person name="Pohlmann R."/>
            <person name="Luedi P."/>
            <person name="Choi S."/>
            <person name="Wing R.A."/>
            <person name="Flavier A."/>
            <person name="Gaffney T.D."/>
            <person name="Philippsen P."/>
        </authorList>
    </citation>
    <scope>NUCLEOTIDE SEQUENCE [LARGE SCALE GENOMIC DNA]</scope>
    <source>
        <strain evidence="12">ATCC 10895 / CBS 109.51 / FGSC 9923 / NRRL Y-1056</strain>
    </source>
</reference>
<feature type="binding site" evidence="8">
    <location>
        <position position="278"/>
    </location>
    <ligand>
        <name>L-serine</name>
        <dbReference type="ChEBI" id="CHEBI:33384"/>
    </ligand>
</feature>
<feature type="site" description="Important for serine binding" evidence="8">
    <location>
        <position position="400"/>
    </location>
</feature>
<dbReference type="eggNOG" id="KOG2509">
    <property type="taxonomic scope" value="Eukaryota"/>
</dbReference>
<dbReference type="InterPro" id="IPR002314">
    <property type="entry name" value="aa-tRNA-synt_IIb"/>
</dbReference>
<reference evidence="12" key="2">
    <citation type="journal article" date="2013" name="G3 (Bethesda)">
        <title>Genomes of Ashbya fungi isolated from insects reveal four mating-type loci, numerous translocations, lack of transposons, and distinct gene duplications.</title>
        <authorList>
            <person name="Dietrich F.S."/>
            <person name="Voegeli S."/>
            <person name="Kuo S."/>
            <person name="Philippsen P."/>
        </authorList>
    </citation>
    <scope>GENOME REANNOTATION</scope>
    <source>
        <strain evidence="12">ATCC 10895 / CBS 109.51 / FGSC 9923 / NRRL Y-1056</strain>
    </source>
</reference>
<dbReference type="KEGG" id="ago:AGOS_AFR412C"/>
<dbReference type="NCBIfam" id="TIGR00414">
    <property type="entry name" value="serS"/>
    <property type="match status" value="1"/>
</dbReference>
<accession>Q753B2</accession>
<dbReference type="GO" id="GO:0005739">
    <property type="term" value="C:mitochondrion"/>
    <property type="evidence" value="ECO:0000318"/>
    <property type="project" value="GO_Central"/>
</dbReference>
<dbReference type="PRINTS" id="PR00981">
    <property type="entry name" value="TRNASYNTHSER"/>
</dbReference>
<evidence type="ECO:0000313" key="11">
    <source>
        <dbReference type="EMBL" id="AAS53783.1"/>
    </source>
</evidence>